<reference evidence="3 4" key="1">
    <citation type="journal article" date="2012" name="BMC Genomics">
        <title>Comparative genomics of the white-rot fungi, Phanerochaete carnosa and P. chrysosporium, to elucidate the genetic basis of the distinct wood types they colonize.</title>
        <authorList>
            <person name="Suzuki H."/>
            <person name="MacDonald J."/>
            <person name="Syed K."/>
            <person name="Salamov A."/>
            <person name="Hori C."/>
            <person name="Aerts A."/>
            <person name="Henrissat B."/>
            <person name="Wiebenga A."/>
            <person name="vanKuyk P.A."/>
            <person name="Barry K."/>
            <person name="Lindquist E."/>
            <person name="LaButti K."/>
            <person name="Lapidus A."/>
            <person name="Lucas S."/>
            <person name="Coutinho P."/>
            <person name="Gong Y."/>
            <person name="Samejima M."/>
            <person name="Mahadevan R."/>
            <person name="Abou-Zaid M."/>
            <person name="de Vries R.P."/>
            <person name="Igarashi K."/>
            <person name="Yadav J.S."/>
            <person name="Grigoriev I.V."/>
            <person name="Master E.R."/>
        </authorList>
    </citation>
    <scope>NUCLEOTIDE SEQUENCE [LARGE SCALE GENOMIC DNA]</scope>
    <source>
        <strain evidence="3 4">HHB-10118-sp</strain>
    </source>
</reference>
<dbReference type="KEGG" id="pco:PHACADRAFT_255325"/>
<keyword evidence="4" id="KW-1185">Reference proteome</keyword>
<dbReference type="RefSeq" id="XP_007395366.1">
    <property type="nucleotide sequence ID" value="XM_007395304.1"/>
</dbReference>
<dbReference type="Proteomes" id="UP000008370">
    <property type="component" value="Unassembled WGS sequence"/>
</dbReference>
<dbReference type="GeneID" id="18916277"/>
<protein>
    <submittedName>
        <fullName evidence="3">Uncharacterized protein</fullName>
    </submittedName>
</protein>
<dbReference type="EMBL" id="JH930472">
    <property type="protein sequence ID" value="EKM55019.1"/>
    <property type="molecule type" value="Genomic_DNA"/>
</dbReference>
<dbReference type="InParanoid" id="K5W7S1"/>
<keyword evidence="2" id="KW-1133">Transmembrane helix</keyword>
<keyword evidence="2" id="KW-0812">Transmembrane</keyword>
<evidence type="ECO:0000256" key="2">
    <source>
        <dbReference type="SAM" id="Phobius"/>
    </source>
</evidence>
<keyword evidence="2" id="KW-0472">Membrane</keyword>
<proteinExistence type="predicted"/>
<organism evidence="3 4">
    <name type="scientific">Phanerochaete carnosa (strain HHB-10118-sp)</name>
    <name type="common">White-rot fungus</name>
    <name type="synonym">Peniophora carnosa</name>
    <dbReference type="NCBI Taxonomy" id="650164"/>
    <lineage>
        <taxon>Eukaryota</taxon>
        <taxon>Fungi</taxon>
        <taxon>Dikarya</taxon>
        <taxon>Basidiomycota</taxon>
        <taxon>Agaricomycotina</taxon>
        <taxon>Agaricomycetes</taxon>
        <taxon>Polyporales</taxon>
        <taxon>Phanerochaetaceae</taxon>
        <taxon>Phanerochaete</taxon>
    </lineage>
</organism>
<feature type="transmembrane region" description="Helical" evidence="2">
    <location>
        <begin position="29"/>
        <end position="49"/>
    </location>
</feature>
<feature type="region of interest" description="Disordered" evidence="1">
    <location>
        <begin position="1"/>
        <end position="20"/>
    </location>
</feature>
<feature type="compositionally biased region" description="Polar residues" evidence="1">
    <location>
        <begin position="1"/>
        <end position="11"/>
    </location>
</feature>
<accession>K5W7S1</accession>
<evidence type="ECO:0000313" key="3">
    <source>
        <dbReference type="EMBL" id="EKM55019.1"/>
    </source>
</evidence>
<name>K5W7S1_PHACS</name>
<dbReference type="AlphaFoldDB" id="K5W7S1"/>
<sequence>MALPSNRTSQPEVLRGRSMRRDVNRKRHAIARGIFATYVSPLLLLPLHLTEQYTVNAPNRDLNVLLSRKLPSSSRYFVTSLYQSTAKWSTRLVSIDQLNDARNTTSFIFMAPDRPHHPRNTCKYSQLTPIGKLRSLGEYSGELDRRGAIQRVVGGHEAAVLKQEAKGDFTHCEG</sequence>
<gene>
    <name evidence="3" type="ORF">PHACADRAFT_255325</name>
</gene>
<evidence type="ECO:0000256" key="1">
    <source>
        <dbReference type="SAM" id="MobiDB-lite"/>
    </source>
</evidence>
<evidence type="ECO:0000313" key="4">
    <source>
        <dbReference type="Proteomes" id="UP000008370"/>
    </source>
</evidence>
<dbReference type="HOGENOM" id="CLU_1540604_0_0_1"/>